<gene>
    <name evidence="5" type="ORF">E8L99_06635</name>
</gene>
<feature type="domain" description="Metalloprotease TldD/E N-terminal" evidence="2">
    <location>
        <begin position="29"/>
        <end position="92"/>
    </location>
</feature>
<dbReference type="Pfam" id="PF19289">
    <property type="entry name" value="PmbA_TldD_3rd"/>
    <property type="match status" value="1"/>
</dbReference>
<dbReference type="OrthoDB" id="9803618at2"/>
<proteinExistence type="inferred from homology"/>
<dbReference type="InterPro" id="IPR036059">
    <property type="entry name" value="TldD/PmbA_sf"/>
</dbReference>
<evidence type="ECO:0000259" key="4">
    <source>
        <dbReference type="Pfam" id="PF19290"/>
    </source>
</evidence>
<accession>A0A4D7QE46</accession>
<dbReference type="Proteomes" id="UP000298588">
    <property type="component" value="Chromosome"/>
</dbReference>
<dbReference type="GO" id="GO:0006508">
    <property type="term" value="P:proteolysis"/>
    <property type="evidence" value="ECO:0007669"/>
    <property type="project" value="InterPro"/>
</dbReference>
<feature type="domain" description="Metalloprotease TldD/E C-terminal" evidence="3">
    <location>
        <begin position="232"/>
        <end position="448"/>
    </location>
</feature>
<name>A0A4D7QE46_9HYPH</name>
<dbReference type="RefSeq" id="WP_137098802.1">
    <property type="nucleotide sequence ID" value="NZ_CP039865.1"/>
</dbReference>
<dbReference type="PANTHER" id="PTHR43421">
    <property type="entry name" value="METALLOPROTEASE PMBA"/>
    <property type="match status" value="1"/>
</dbReference>
<dbReference type="InterPro" id="IPR002510">
    <property type="entry name" value="Metalloprtase-TldD/E_N"/>
</dbReference>
<dbReference type="InterPro" id="IPR047657">
    <property type="entry name" value="PmbA"/>
</dbReference>
<dbReference type="Pfam" id="PF01523">
    <property type="entry name" value="PmbA_TldD_1st"/>
    <property type="match status" value="1"/>
</dbReference>
<reference evidence="5 6" key="1">
    <citation type="submission" date="2019-04" db="EMBL/GenBank/DDBJ databases">
        <title>Phreatobacter aquaticus sp. nov.</title>
        <authorList>
            <person name="Choi A."/>
            <person name="Baek K."/>
        </authorList>
    </citation>
    <scope>NUCLEOTIDE SEQUENCE [LARGE SCALE GENOMIC DNA]</scope>
    <source>
        <strain evidence="5 6">NMCR1094</strain>
    </source>
</reference>
<sequence>MSELFDTGALTEQARRLVAAARKAGADACDVMAVRGMSVSVELRDGKVEASERSEGDDLGLRVFVGRRSASVSSNDPRENIEALAERAVAIAKVAPEDPYAMLADPADLAKSWADLDLLDPHILSVAELEDLARRAEQAALAVNGVTKSGGANAGAGLGGFVLVTSTGFEGASLGSSTSYSVTAIAGEGTGMERDYDYSSVRHRADLGQPEAIGRSAGERAVRRMNPRKVDTRKAPVIFDPRTAGSFPGYLAAAANGQSVARKTSFLREKLGQRIFRPGISIIDDPLRPRGLRSRPFDGEGLAARPLALVEDGFLRSWLLDTATARELGLKSTGHASRGVGGPPSPGSTNLHLAAGAETPEAMIAAIKDGLYVTDMIGHGVNMVTGDYSRGCSGYWIENGELAYPVAEITIAGNLVDMFLNLTPANDLTFRYGTDAPTVLVEGLTIAGR</sequence>
<comment type="similarity">
    <text evidence="1">Belongs to the peptidase U62 family.</text>
</comment>
<evidence type="ECO:0000259" key="2">
    <source>
        <dbReference type="Pfam" id="PF01523"/>
    </source>
</evidence>
<dbReference type="KEGG" id="paqt:E8L99_06635"/>
<dbReference type="InterPro" id="IPR045569">
    <property type="entry name" value="Metalloprtase-TldD/E_C"/>
</dbReference>
<dbReference type="GO" id="GO:0005829">
    <property type="term" value="C:cytosol"/>
    <property type="evidence" value="ECO:0007669"/>
    <property type="project" value="TreeGrafter"/>
</dbReference>
<dbReference type="InterPro" id="IPR045570">
    <property type="entry name" value="Metalloprtase-TldD/E_cen_dom"/>
</dbReference>
<evidence type="ECO:0000313" key="5">
    <source>
        <dbReference type="EMBL" id="QCK85468.1"/>
    </source>
</evidence>
<dbReference type="Pfam" id="PF19290">
    <property type="entry name" value="PmbA_TldD_2nd"/>
    <property type="match status" value="1"/>
</dbReference>
<protein>
    <submittedName>
        <fullName evidence="5">TldD/PmbA family protein</fullName>
    </submittedName>
</protein>
<keyword evidence="6" id="KW-1185">Reference proteome</keyword>
<dbReference type="PANTHER" id="PTHR43421:SF1">
    <property type="entry name" value="METALLOPROTEASE PMBA"/>
    <property type="match status" value="1"/>
</dbReference>
<dbReference type="EMBL" id="CP039865">
    <property type="protein sequence ID" value="QCK85468.1"/>
    <property type="molecule type" value="Genomic_DNA"/>
</dbReference>
<feature type="domain" description="Metalloprotease TldD/E central" evidence="4">
    <location>
        <begin position="122"/>
        <end position="224"/>
    </location>
</feature>
<dbReference type="Gene3D" id="3.30.2290.10">
    <property type="entry name" value="PmbA/TldD superfamily"/>
    <property type="match status" value="1"/>
</dbReference>
<dbReference type="SUPFAM" id="SSF111283">
    <property type="entry name" value="Putative modulator of DNA gyrase, PmbA/TldD"/>
    <property type="match status" value="1"/>
</dbReference>
<dbReference type="InterPro" id="IPR035068">
    <property type="entry name" value="TldD/PmbA_N"/>
</dbReference>
<organism evidence="5 6">
    <name type="scientific">Phreatobacter aquaticus</name>
    <dbReference type="NCBI Taxonomy" id="2570229"/>
    <lineage>
        <taxon>Bacteria</taxon>
        <taxon>Pseudomonadati</taxon>
        <taxon>Pseudomonadota</taxon>
        <taxon>Alphaproteobacteria</taxon>
        <taxon>Hyphomicrobiales</taxon>
        <taxon>Phreatobacteraceae</taxon>
        <taxon>Phreatobacter</taxon>
    </lineage>
</organism>
<dbReference type="GO" id="GO:0008237">
    <property type="term" value="F:metallopeptidase activity"/>
    <property type="evidence" value="ECO:0007669"/>
    <property type="project" value="InterPro"/>
</dbReference>
<evidence type="ECO:0000256" key="1">
    <source>
        <dbReference type="ARBA" id="ARBA00005836"/>
    </source>
</evidence>
<dbReference type="AlphaFoldDB" id="A0A4D7QE46"/>
<evidence type="ECO:0000259" key="3">
    <source>
        <dbReference type="Pfam" id="PF19289"/>
    </source>
</evidence>
<evidence type="ECO:0000313" key="6">
    <source>
        <dbReference type="Proteomes" id="UP000298588"/>
    </source>
</evidence>